<reference evidence="1 2" key="1">
    <citation type="journal article" date="2013" name="Mar. Genomics">
        <title>Expression of sulfatases in Rhodopirellula baltica and the diversity of sulfatases in the genus Rhodopirellula.</title>
        <authorList>
            <person name="Wegner C.E."/>
            <person name="Richter-Heitmann T."/>
            <person name="Klindworth A."/>
            <person name="Klockow C."/>
            <person name="Richter M."/>
            <person name="Achstetter T."/>
            <person name="Glockner F.O."/>
            <person name="Harder J."/>
        </authorList>
    </citation>
    <scope>NUCLEOTIDE SEQUENCE [LARGE SCALE GENOMIC DNA]</scope>
    <source>
        <strain evidence="1 2">SM1</strain>
    </source>
</reference>
<comment type="caution">
    <text evidence="1">The sequence shown here is derived from an EMBL/GenBank/DDBJ whole genome shotgun (WGS) entry which is preliminary data.</text>
</comment>
<proteinExistence type="predicted"/>
<dbReference type="PATRIC" id="fig|1265738.3.peg.1443"/>
<name>M5RQX8_9BACT</name>
<gene>
    <name evidence="1" type="ORF">RMSM_01453</name>
</gene>
<organism evidence="1 2">
    <name type="scientific">Rhodopirellula maiorica SM1</name>
    <dbReference type="NCBI Taxonomy" id="1265738"/>
    <lineage>
        <taxon>Bacteria</taxon>
        <taxon>Pseudomonadati</taxon>
        <taxon>Planctomycetota</taxon>
        <taxon>Planctomycetia</taxon>
        <taxon>Pirellulales</taxon>
        <taxon>Pirellulaceae</taxon>
        <taxon>Novipirellula</taxon>
    </lineage>
</organism>
<protein>
    <submittedName>
        <fullName evidence="1">Uncharacterized protein</fullName>
    </submittedName>
</protein>
<dbReference type="AlphaFoldDB" id="M5RQX8"/>
<sequence length="106" mass="11686">MTIDPVIHNGRLAWLEALIEQSELESESNNWQSEIAKLLDIGLQDAVVNGHVSRSQLVELLGNPAFLRALHTAFFQLSVLIRPAGRNAIRWGKTSKEQNSLAASAI</sequence>
<evidence type="ECO:0000313" key="2">
    <source>
        <dbReference type="Proteomes" id="UP000011991"/>
    </source>
</evidence>
<keyword evidence="2" id="KW-1185">Reference proteome</keyword>
<evidence type="ECO:0000313" key="1">
    <source>
        <dbReference type="EMBL" id="EMI21626.1"/>
    </source>
</evidence>
<dbReference type="EMBL" id="ANOG01000215">
    <property type="protein sequence ID" value="EMI21626.1"/>
    <property type="molecule type" value="Genomic_DNA"/>
</dbReference>
<accession>M5RQX8</accession>
<dbReference type="Proteomes" id="UP000011991">
    <property type="component" value="Unassembled WGS sequence"/>
</dbReference>